<feature type="signal peptide" evidence="1">
    <location>
        <begin position="1"/>
        <end position="27"/>
    </location>
</feature>
<accession>A0A9D1KKE9</accession>
<dbReference type="PROSITE" id="PS51257">
    <property type="entry name" value="PROKAR_LIPOPROTEIN"/>
    <property type="match status" value="1"/>
</dbReference>
<gene>
    <name evidence="2" type="ORF">IAC39_04765</name>
</gene>
<dbReference type="AlphaFoldDB" id="A0A9D1KKE9"/>
<reference evidence="2" key="1">
    <citation type="submission" date="2020-10" db="EMBL/GenBank/DDBJ databases">
        <authorList>
            <person name="Gilroy R."/>
        </authorList>
    </citation>
    <scope>NUCLEOTIDE SEQUENCE</scope>
    <source>
        <strain evidence="2">CHK33-4379</strain>
    </source>
</reference>
<evidence type="ECO:0000313" key="3">
    <source>
        <dbReference type="Proteomes" id="UP000824136"/>
    </source>
</evidence>
<evidence type="ECO:0008006" key="4">
    <source>
        <dbReference type="Google" id="ProtNLM"/>
    </source>
</evidence>
<dbReference type="Proteomes" id="UP000824136">
    <property type="component" value="Unassembled WGS sequence"/>
</dbReference>
<feature type="chain" id="PRO_5039478674" description="Lipoprotein" evidence="1">
    <location>
        <begin position="28"/>
        <end position="140"/>
    </location>
</feature>
<name>A0A9D1KKE9_9FIRM</name>
<comment type="caution">
    <text evidence="2">The sequence shown here is derived from an EMBL/GenBank/DDBJ whole genome shotgun (WGS) entry which is preliminary data.</text>
</comment>
<dbReference type="EMBL" id="DVLL01000018">
    <property type="protein sequence ID" value="HIT59001.1"/>
    <property type="molecule type" value="Genomic_DNA"/>
</dbReference>
<reference evidence="2" key="2">
    <citation type="journal article" date="2021" name="PeerJ">
        <title>Extensive microbial diversity within the chicken gut microbiome revealed by metagenomics and culture.</title>
        <authorList>
            <person name="Gilroy R."/>
            <person name="Ravi A."/>
            <person name="Getino M."/>
            <person name="Pursley I."/>
            <person name="Horton D.L."/>
            <person name="Alikhan N.F."/>
            <person name="Baker D."/>
            <person name="Gharbi K."/>
            <person name="Hall N."/>
            <person name="Watson M."/>
            <person name="Adriaenssens E.M."/>
            <person name="Foster-Nyarko E."/>
            <person name="Jarju S."/>
            <person name="Secka A."/>
            <person name="Antonio M."/>
            <person name="Oren A."/>
            <person name="Chaudhuri R.R."/>
            <person name="La Ragione R."/>
            <person name="Hildebrand F."/>
            <person name="Pallen M.J."/>
        </authorList>
    </citation>
    <scope>NUCLEOTIDE SEQUENCE</scope>
    <source>
        <strain evidence="2">CHK33-4379</strain>
    </source>
</reference>
<organism evidence="2 3">
    <name type="scientific">Candidatus Faeciplasma pullistercoris</name>
    <dbReference type="NCBI Taxonomy" id="2840800"/>
    <lineage>
        <taxon>Bacteria</taxon>
        <taxon>Bacillati</taxon>
        <taxon>Bacillota</taxon>
        <taxon>Clostridia</taxon>
        <taxon>Eubacteriales</taxon>
        <taxon>Oscillospiraceae</taxon>
        <taxon>Oscillospiraceae incertae sedis</taxon>
        <taxon>Candidatus Faeciplasma</taxon>
    </lineage>
</organism>
<keyword evidence="1" id="KW-0732">Signal</keyword>
<evidence type="ECO:0000256" key="1">
    <source>
        <dbReference type="SAM" id="SignalP"/>
    </source>
</evidence>
<evidence type="ECO:0000313" key="2">
    <source>
        <dbReference type="EMBL" id="HIT59001.1"/>
    </source>
</evidence>
<proteinExistence type="predicted"/>
<sequence>MKKALHYILCVTVLLLLAGCQGNTAPADGSDGSWLLGVEPEYVSEWPENEFTECIPKPEHGELDYICDYSEHGRYQVVIKEIEMSESEEYVDTLLSMGYAELVSDGNNVSVGRMLQRDNVTLSVSYSDGVLGILITISEK</sequence>
<protein>
    <recommendedName>
        <fullName evidence="4">Lipoprotein</fullName>
    </recommendedName>
</protein>